<gene>
    <name evidence="4" type="ORF">AQJ30_23875</name>
</gene>
<evidence type="ECO:0000313" key="5">
    <source>
        <dbReference type="Proteomes" id="UP000053271"/>
    </source>
</evidence>
<dbReference type="SMART" id="SM00530">
    <property type="entry name" value="HTH_XRE"/>
    <property type="match status" value="1"/>
</dbReference>
<dbReference type="Pfam" id="PF13646">
    <property type="entry name" value="HEAT_2"/>
    <property type="match status" value="2"/>
</dbReference>
<dbReference type="Pfam" id="PF05729">
    <property type="entry name" value="NACHT"/>
    <property type="match status" value="1"/>
</dbReference>
<dbReference type="CDD" id="cd00093">
    <property type="entry name" value="HTH_XRE"/>
    <property type="match status" value="1"/>
</dbReference>
<protein>
    <recommendedName>
        <fullName evidence="6">HTH cro/C1-type domain-containing protein</fullName>
    </recommendedName>
</protein>
<dbReference type="EMBL" id="LMWS01000031">
    <property type="protein sequence ID" value="KUN35730.1"/>
    <property type="molecule type" value="Genomic_DNA"/>
</dbReference>
<dbReference type="PANTHER" id="PTHR46844">
    <property type="entry name" value="SLR5058 PROTEIN"/>
    <property type="match status" value="1"/>
</dbReference>
<comment type="caution">
    <text evidence="4">The sequence shown here is derived from an EMBL/GenBank/DDBJ whole genome shotgun (WGS) entry which is preliminary data.</text>
</comment>
<proteinExistence type="predicted"/>
<dbReference type="GeneID" id="91427641"/>
<dbReference type="PANTHER" id="PTHR46844:SF1">
    <property type="entry name" value="SLR5058 PROTEIN"/>
    <property type="match status" value="1"/>
</dbReference>
<evidence type="ECO:0000313" key="4">
    <source>
        <dbReference type="EMBL" id="KUN35730.1"/>
    </source>
</evidence>
<sequence>MADTPQQEALAELRERLKNALVAKRYPTQDALARRAGLGRTAVNQALSLTSSGIPSDTTVRKLAIALGLDVAPLLALRQSACGEPARHLHSDGKQPTPPHGYGLDQRSRKAVAAYARRLLALYDRVPLSDLARMAGTGLERRVRLSEVFVPPRLQADVPPPQISPSDFQEDTARVLTRLSGLASSSTNRDALETLLDPDNKCVVILGDPGSGKSTLVSYLGVRWARDQIADGPPATARHFVPLVISLQSYRPDHREPPRFDQYLMDRYDESGLGLPADVLSAVLTQGRAALIFDGLDEILDPTARIDTMQRILDCTSLWPETRIIVTSRLIGYQRAVLDQAGFSHYTIVDFDRAAINQYLRQWYASVGIEPDLASRRAQEFAAQPAVQDLARNPLLLTLLAAVGRDPSLPSDRVGLYQHAVSLLIDDFTETTRNLPRAHPPAVADLLHALDVGDCTVICQRVARVMMQGTNGVTGNAINSDDLFQVVARQLHEELGASHALAEETAAVLVRQMSERSGILMAYGPNVYGFIHRTFLEYLAAVDICQRYRSREWTAEELLEDVIALRARDPAWHETLLLVISQLEEHDAAQAVDRLLMLGTSGELTPADSAVLALRALAGTSAMGALIGPSIAAVDAAIMLLTPQLRQRHEPVLTQALPTLASFSPQWPGRERFLRWYCLVGQFTQASDEPARAVCALQHSLEDLLKLAHRTYASAARIAILHHITSLTTGPAAARRLLLAALTAGQPSARIAAAHALADKMDQDDETPRLLTARAANDPDPSVRAAILTLLAGHWGRDGNTLTLLAHRATVDPDPCVRWTIVISLANTWRDNPEARTVTAALAGCDSDPIVRAISLQATMLMANGSTDTRNALLRFAARLPDAQIRCMALRNLARRAPQDENAFHTVKQAATDPHELVRCAAVETLAQHWAWREDTLPVVRQAAEDPDGPVRAVAIETLAQRWATHSDILAIVDQAARDNHPDARFAAFQAQAWLRGTDHTSWTSLTGAVAEDPDPTVRRRLMHLIALAEFDGFPAQTSLEERTRHEPDPAVRECAWELLASCHHAVVCRPTRN</sequence>
<dbReference type="InterPro" id="IPR016024">
    <property type="entry name" value="ARM-type_fold"/>
</dbReference>
<dbReference type="AlphaFoldDB" id="A0A101QTA1"/>
<dbReference type="SUPFAM" id="SSF52540">
    <property type="entry name" value="P-loop containing nucleoside triphosphate hydrolases"/>
    <property type="match status" value="1"/>
</dbReference>
<evidence type="ECO:0008006" key="6">
    <source>
        <dbReference type="Google" id="ProtNLM"/>
    </source>
</evidence>
<dbReference type="SUPFAM" id="SSF48371">
    <property type="entry name" value="ARM repeat"/>
    <property type="match status" value="2"/>
</dbReference>
<feature type="domain" description="HTH cro/C1-type" evidence="3">
    <location>
        <begin position="28"/>
        <end position="74"/>
    </location>
</feature>
<evidence type="ECO:0000259" key="3">
    <source>
        <dbReference type="PROSITE" id="PS50943"/>
    </source>
</evidence>
<organism evidence="4 5">
    <name type="scientific">Streptomyces longwoodensis</name>
    <dbReference type="NCBI Taxonomy" id="68231"/>
    <lineage>
        <taxon>Bacteria</taxon>
        <taxon>Bacillati</taxon>
        <taxon>Actinomycetota</taxon>
        <taxon>Actinomycetes</taxon>
        <taxon>Kitasatosporales</taxon>
        <taxon>Streptomycetaceae</taxon>
        <taxon>Streptomyces</taxon>
    </lineage>
</organism>
<dbReference type="InterPro" id="IPR007111">
    <property type="entry name" value="NACHT_NTPase"/>
</dbReference>
<dbReference type="InterPro" id="IPR001387">
    <property type="entry name" value="Cro/C1-type_HTH"/>
</dbReference>
<dbReference type="InterPro" id="IPR011989">
    <property type="entry name" value="ARM-like"/>
</dbReference>
<dbReference type="PROSITE" id="PS50943">
    <property type="entry name" value="HTH_CROC1"/>
    <property type="match status" value="1"/>
</dbReference>
<evidence type="ECO:0000256" key="1">
    <source>
        <dbReference type="SAM" id="MobiDB-lite"/>
    </source>
</evidence>
<evidence type="ECO:0000259" key="2">
    <source>
        <dbReference type="PROSITE" id="PS50837"/>
    </source>
</evidence>
<dbReference type="RefSeq" id="WP_067237630.1">
    <property type="nucleotide sequence ID" value="NZ_KQ948557.1"/>
</dbReference>
<keyword evidence="5" id="KW-1185">Reference proteome</keyword>
<dbReference type="Gene3D" id="3.40.50.300">
    <property type="entry name" value="P-loop containing nucleotide triphosphate hydrolases"/>
    <property type="match status" value="1"/>
</dbReference>
<accession>A0A101QTA1</accession>
<feature type="region of interest" description="Disordered" evidence="1">
    <location>
        <begin position="86"/>
        <end position="106"/>
    </location>
</feature>
<name>A0A101QTA1_9ACTN</name>
<dbReference type="Proteomes" id="UP000053271">
    <property type="component" value="Unassembled WGS sequence"/>
</dbReference>
<reference evidence="4 5" key="1">
    <citation type="submission" date="2015-10" db="EMBL/GenBank/DDBJ databases">
        <title>Draft genome sequence of Streptomyces longwoodensis DSM 41677, type strain for the species Streptomyces longwoodensis.</title>
        <authorList>
            <person name="Ruckert C."/>
            <person name="Winkler A."/>
            <person name="Kalinowski J."/>
            <person name="Kampfer P."/>
            <person name="Glaeser S."/>
        </authorList>
    </citation>
    <scope>NUCLEOTIDE SEQUENCE [LARGE SCALE GENOMIC DNA]</scope>
    <source>
        <strain evidence="4 5">DSM 41677</strain>
    </source>
</reference>
<dbReference type="PROSITE" id="PS50837">
    <property type="entry name" value="NACHT"/>
    <property type="match status" value="1"/>
</dbReference>
<feature type="domain" description="NACHT" evidence="2">
    <location>
        <begin position="201"/>
        <end position="329"/>
    </location>
</feature>
<dbReference type="Gene3D" id="1.25.10.10">
    <property type="entry name" value="Leucine-rich Repeat Variant"/>
    <property type="match status" value="1"/>
</dbReference>
<dbReference type="InterPro" id="IPR027417">
    <property type="entry name" value="P-loop_NTPase"/>
</dbReference>
<dbReference type="STRING" id="68231.AQJ30_23875"/>